<dbReference type="Proteomes" id="UP000011777">
    <property type="component" value="Unassembled WGS sequence"/>
</dbReference>
<feature type="compositionally biased region" description="Basic and acidic residues" evidence="1">
    <location>
        <begin position="166"/>
        <end position="178"/>
    </location>
</feature>
<reference evidence="2 3" key="1">
    <citation type="submission" date="2013-02" db="EMBL/GenBank/DDBJ databases">
        <title>Genome sequence of Candida maltosa Xu316, a potential industrial strain for xylitol and ethanol production.</title>
        <authorList>
            <person name="Yu J."/>
            <person name="Wang Q."/>
            <person name="Geng X."/>
            <person name="Bao W."/>
            <person name="He P."/>
            <person name="Cai J."/>
        </authorList>
    </citation>
    <scope>NUCLEOTIDE SEQUENCE [LARGE SCALE GENOMIC DNA]</scope>
    <source>
        <strain evidence="3">Xu316</strain>
    </source>
</reference>
<comment type="caution">
    <text evidence="2">The sequence shown here is derived from an EMBL/GenBank/DDBJ whole genome shotgun (WGS) entry which is preliminary data.</text>
</comment>
<dbReference type="STRING" id="1245528.M3IV94"/>
<dbReference type="HOGENOM" id="CLU_1510393_0_0_1"/>
<organism evidence="2 3">
    <name type="scientific">Candida maltosa (strain Xu316)</name>
    <name type="common">Yeast</name>
    <dbReference type="NCBI Taxonomy" id="1245528"/>
    <lineage>
        <taxon>Eukaryota</taxon>
        <taxon>Fungi</taxon>
        <taxon>Dikarya</taxon>
        <taxon>Ascomycota</taxon>
        <taxon>Saccharomycotina</taxon>
        <taxon>Pichiomycetes</taxon>
        <taxon>Debaryomycetaceae</taxon>
        <taxon>Candida/Lodderomyces clade</taxon>
        <taxon>Candida</taxon>
    </lineage>
</organism>
<feature type="region of interest" description="Disordered" evidence="1">
    <location>
        <begin position="151"/>
        <end position="178"/>
    </location>
</feature>
<gene>
    <name evidence="2" type="ORF">G210_2338</name>
</gene>
<evidence type="ECO:0000256" key="1">
    <source>
        <dbReference type="SAM" id="MobiDB-lite"/>
    </source>
</evidence>
<proteinExistence type="predicted"/>
<name>M3IV94_CANMX</name>
<keyword evidence="3" id="KW-1185">Reference proteome</keyword>
<sequence length="178" mass="20102">MNGINPDKVDDSRYNTKGILRTYVIHDEFWKPMKDKKDVGNIRGARLVMNSVFQEGAFVFLEVSDDILIRDQTTNNDEVGGGRDIVVRDNGIDGVVSYEDFDAGEVLNSSTLQENKKGNDKKIRKKWTRHYHHYGDGRDGGSFGSFNIFKGSHSNHTTDDDEDKNDEISLKTVGNDRG</sequence>
<protein>
    <submittedName>
        <fullName evidence="2">Uncharacterized protein</fullName>
    </submittedName>
</protein>
<evidence type="ECO:0000313" key="2">
    <source>
        <dbReference type="EMBL" id="EMG50541.1"/>
    </source>
</evidence>
<dbReference type="EMBL" id="AOGT01000188">
    <property type="protein sequence ID" value="EMG50541.1"/>
    <property type="molecule type" value="Genomic_DNA"/>
</dbReference>
<dbReference type="OrthoDB" id="4019505at2759"/>
<dbReference type="AlphaFoldDB" id="M3IV94"/>
<evidence type="ECO:0000313" key="3">
    <source>
        <dbReference type="Proteomes" id="UP000011777"/>
    </source>
</evidence>
<accession>M3IV94</accession>